<keyword evidence="3" id="KW-0444">Lipid biosynthesis</keyword>
<feature type="transmembrane region" description="Helical" evidence="11">
    <location>
        <begin position="104"/>
        <end position="124"/>
    </location>
</feature>
<protein>
    <recommendedName>
        <fullName evidence="13">CDP-diacylglycerol--glycerol-3-phosphate 3-phosphatidyltransferase</fullName>
    </recommendedName>
</protein>
<evidence type="ECO:0000256" key="11">
    <source>
        <dbReference type="SAM" id="Phobius"/>
    </source>
</evidence>
<name>X1F281_9ZZZZ</name>
<keyword evidence="4" id="KW-0808">Transferase</keyword>
<dbReference type="PANTHER" id="PTHR14269">
    <property type="entry name" value="CDP-DIACYLGLYCEROL--GLYCEROL-3-PHOSPHATE 3-PHOSPHATIDYLTRANSFERASE-RELATED"/>
    <property type="match status" value="1"/>
</dbReference>
<evidence type="ECO:0000256" key="9">
    <source>
        <dbReference type="ARBA" id="ARBA00023209"/>
    </source>
</evidence>
<evidence type="ECO:0000256" key="3">
    <source>
        <dbReference type="ARBA" id="ARBA00022516"/>
    </source>
</evidence>
<dbReference type="InterPro" id="IPR048254">
    <property type="entry name" value="CDP_ALCOHOL_P_TRANSF_CS"/>
</dbReference>
<dbReference type="InterPro" id="IPR050324">
    <property type="entry name" value="CDP-alcohol_PTase-I"/>
</dbReference>
<evidence type="ECO:0000256" key="4">
    <source>
        <dbReference type="ARBA" id="ARBA00022679"/>
    </source>
</evidence>
<dbReference type="PROSITE" id="PS00379">
    <property type="entry name" value="CDP_ALCOHOL_P_TRANSF"/>
    <property type="match status" value="1"/>
</dbReference>
<keyword evidence="9" id="KW-0594">Phospholipid biosynthesis</keyword>
<evidence type="ECO:0000313" key="12">
    <source>
        <dbReference type="EMBL" id="GAH14928.1"/>
    </source>
</evidence>
<dbReference type="Gene3D" id="1.20.120.1760">
    <property type="match status" value="1"/>
</dbReference>
<dbReference type="PIRSF" id="PIRSF000847">
    <property type="entry name" value="Phos_ph_gly_syn"/>
    <property type="match status" value="1"/>
</dbReference>
<keyword evidence="10" id="KW-1208">Phospholipid metabolism</keyword>
<evidence type="ECO:0008006" key="13">
    <source>
        <dbReference type="Google" id="ProtNLM"/>
    </source>
</evidence>
<reference evidence="12" key="1">
    <citation type="journal article" date="2014" name="Front. Microbiol.">
        <title>High frequency of phylogenetically diverse reductive dehalogenase-homologous genes in deep subseafloor sedimentary metagenomes.</title>
        <authorList>
            <person name="Kawai M."/>
            <person name="Futagami T."/>
            <person name="Toyoda A."/>
            <person name="Takaki Y."/>
            <person name="Nishi S."/>
            <person name="Hori S."/>
            <person name="Arai W."/>
            <person name="Tsubouchi T."/>
            <person name="Morono Y."/>
            <person name="Uchiyama I."/>
            <person name="Ito T."/>
            <person name="Fujiyama A."/>
            <person name="Inagaki F."/>
            <person name="Takami H."/>
        </authorList>
    </citation>
    <scope>NUCLEOTIDE SEQUENCE</scope>
    <source>
        <strain evidence="12">Expedition CK06-06</strain>
    </source>
</reference>
<dbReference type="GO" id="GO:0008444">
    <property type="term" value="F:CDP-diacylglycerol-glycerol-3-phosphate 3-phosphatidyltransferase activity"/>
    <property type="evidence" value="ECO:0007669"/>
    <property type="project" value="InterPro"/>
</dbReference>
<dbReference type="Pfam" id="PF01066">
    <property type="entry name" value="CDP-OH_P_transf"/>
    <property type="match status" value="1"/>
</dbReference>
<feature type="transmembrane region" description="Helical" evidence="11">
    <location>
        <begin position="71"/>
        <end position="92"/>
    </location>
</feature>
<evidence type="ECO:0000256" key="5">
    <source>
        <dbReference type="ARBA" id="ARBA00022692"/>
    </source>
</evidence>
<evidence type="ECO:0000256" key="1">
    <source>
        <dbReference type="ARBA" id="ARBA00004141"/>
    </source>
</evidence>
<evidence type="ECO:0000256" key="8">
    <source>
        <dbReference type="ARBA" id="ARBA00023136"/>
    </source>
</evidence>
<comment type="caution">
    <text evidence="12">The sequence shown here is derived from an EMBL/GenBank/DDBJ whole genome shotgun (WGS) entry which is preliminary data.</text>
</comment>
<comment type="subcellular location">
    <subcellularLocation>
        <location evidence="1">Membrane</location>
        <topology evidence="1">Multi-pass membrane protein</topology>
    </subcellularLocation>
</comment>
<dbReference type="EMBL" id="BART01034140">
    <property type="protein sequence ID" value="GAH14928.1"/>
    <property type="molecule type" value="Genomic_DNA"/>
</dbReference>
<gene>
    <name evidence="12" type="ORF">S01H4_58449</name>
</gene>
<keyword evidence="7" id="KW-0443">Lipid metabolism</keyword>
<dbReference type="InterPro" id="IPR000462">
    <property type="entry name" value="CDP-OH_P_trans"/>
</dbReference>
<evidence type="ECO:0000256" key="2">
    <source>
        <dbReference type="ARBA" id="ARBA00010441"/>
    </source>
</evidence>
<feature type="transmembrane region" description="Helical" evidence="11">
    <location>
        <begin position="136"/>
        <end position="153"/>
    </location>
</feature>
<dbReference type="InterPro" id="IPR043130">
    <property type="entry name" value="CDP-OH_PTrfase_TM_dom"/>
</dbReference>
<keyword evidence="8 11" id="KW-0472">Membrane</keyword>
<keyword evidence="6 11" id="KW-1133">Transmembrane helix</keyword>
<proteinExistence type="inferred from homology"/>
<organism evidence="12">
    <name type="scientific">marine sediment metagenome</name>
    <dbReference type="NCBI Taxonomy" id="412755"/>
    <lineage>
        <taxon>unclassified sequences</taxon>
        <taxon>metagenomes</taxon>
        <taxon>ecological metagenomes</taxon>
    </lineage>
</organism>
<dbReference type="PANTHER" id="PTHR14269:SF11">
    <property type="entry name" value="CDP-DIACYLGLYCEROL--GLYCEROL-3-PHOSPHATE 3-PHOSPHATIDYLTRANSFERASE"/>
    <property type="match status" value="1"/>
</dbReference>
<dbReference type="GO" id="GO:0016020">
    <property type="term" value="C:membrane"/>
    <property type="evidence" value="ECO:0007669"/>
    <property type="project" value="UniProtKB-SubCell"/>
</dbReference>
<evidence type="ECO:0000256" key="10">
    <source>
        <dbReference type="ARBA" id="ARBA00023264"/>
    </source>
</evidence>
<keyword evidence="5 11" id="KW-0812">Transmembrane</keyword>
<sequence length="177" mass="19535">APLFAIFLIKHLFGFALLVFAIATVSDAMDGLVARLFHQKTTLGAYLDPAADKLLLTTAFVTLAIQELIPSWLAVIVITRDVLILFGIALFIITAREFQPVPSILSKITTVAQLASVLSVLVAYQAPRIAQVQEPLFWFAAGMTMVSGFQYIYRGLNILQEQERGVKSLILTNYYSL</sequence>
<evidence type="ECO:0000256" key="6">
    <source>
        <dbReference type="ARBA" id="ARBA00022989"/>
    </source>
</evidence>
<dbReference type="InterPro" id="IPR004570">
    <property type="entry name" value="Phosphatidylglycerol_P_synth"/>
</dbReference>
<accession>X1F281</accession>
<dbReference type="AlphaFoldDB" id="X1F281"/>
<evidence type="ECO:0000256" key="7">
    <source>
        <dbReference type="ARBA" id="ARBA00023098"/>
    </source>
</evidence>
<feature type="non-terminal residue" evidence="12">
    <location>
        <position position="1"/>
    </location>
</feature>
<dbReference type="GO" id="GO:0046474">
    <property type="term" value="P:glycerophospholipid biosynthetic process"/>
    <property type="evidence" value="ECO:0007669"/>
    <property type="project" value="TreeGrafter"/>
</dbReference>
<feature type="transmembrane region" description="Helical" evidence="11">
    <location>
        <begin position="12"/>
        <end position="33"/>
    </location>
</feature>
<comment type="similarity">
    <text evidence="2">Belongs to the CDP-alcohol phosphatidyltransferase class-I family.</text>
</comment>